<name>A0A4Q9LD22_9MICR</name>
<proteinExistence type="predicted"/>
<evidence type="ECO:0000313" key="2">
    <source>
        <dbReference type="EMBL" id="TBU04941.1"/>
    </source>
</evidence>
<protein>
    <submittedName>
        <fullName evidence="2">Uncharacterized protein</fullName>
    </submittedName>
</protein>
<dbReference type="Proteomes" id="UP000292362">
    <property type="component" value="Unassembled WGS sequence"/>
</dbReference>
<organism evidence="2 3">
    <name type="scientific">Hamiltosporidium tvaerminnensis</name>
    <dbReference type="NCBI Taxonomy" id="1176355"/>
    <lineage>
        <taxon>Eukaryota</taxon>
        <taxon>Fungi</taxon>
        <taxon>Fungi incertae sedis</taxon>
        <taxon>Microsporidia</taxon>
        <taxon>Dubosqiidae</taxon>
        <taxon>Hamiltosporidium</taxon>
    </lineage>
</organism>
<dbReference type="EMBL" id="PITJ01000069">
    <property type="protein sequence ID" value="TBU04941.1"/>
    <property type="molecule type" value="Genomic_DNA"/>
</dbReference>
<feature type="chain" id="PRO_5020650334" evidence="1">
    <location>
        <begin position="33"/>
        <end position="183"/>
    </location>
</feature>
<evidence type="ECO:0000256" key="1">
    <source>
        <dbReference type="SAM" id="SignalP"/>
    </source>
</evidence>
<keyword evidence="1" id="KW-0732">Signal</keyword>
<accession>A0A4Q9LD22</accession>
<sequence length="183" mass="21137">MKAVRHQNTIPHSFSLSFTLPFLLLLLQLHNSTPLLFSEGVYIKMHNTEDYIYLHQGYPIKLGSKATATKFKLLPVIGSITDTKIAIFNHPETVIEFDEPKDILPNHVDIHTSQDFMIVRDHTGAERIVSGDMCVEYDINTGYFFKNTCQNIQTQLFDFINDVFYESRGIFKRPFGNRFAIFN</sequence>
<comment type="caution">
    <text evidence="2">The sequence shown here is derived from an EMBL/GenBank/DDBJ whole genome shotgun (WGS) entry which is preliminary data.</text>
</comment>
<gene>
    <name evidence="2" type="ORF">CWI37_0069p0010</name>
</gene>
<evidence type="ECO:0000313" key="3">
    <source>
        <dbReference type="Proteomes" id="UP000292362"/>
    </source>
</evidence>
<feature type="signal peptide" evidence="1">
    <location>
        <begin position="1"/>
        <end position="32"/>
    </location>
</feature>
<dbReference type="VEuPathDB" id="MicrosporidiaDB:CWI37_0069p0010"/>
<dbReference type="AlphaFoldDB" id="A0A4Q9LD22"/>
<reference evidence="2 3" key="1">
    <citation type="submission" date="2017-12" db="EMBL/GenBank/DDBJ databases">
        <authorList>
            <person name="Pombert J.-F."/>
            <person name="Haag K.L."/>
            <person name="Ebert D."/>
        </authorList>
    </citation>
    <scope>NUCLEOTIDE SEQUENCE [LARGE SCALE GENOMIC DNA]</scope>
    <source>
        <strain evidence="2">FI-OER-3-3</strain>
    </source>
</reference>